<keyword evidence="7" id="KW-0406">Ion transport</keyword>
<dbReference type="AlphaFoldDB" id="D2V545"/>
<feature type="transmembrane region" description="Helical" evidence="9">
    <location>
        <begin position="910"/>
        <end position="933"/>
    </location>
</feature>
<dbReference type="VEuPathDB" id="AmoebaDB:NAEGRDRAFT_31066"/>
<dbReference type="Gene3D" id="1.20.1110.10">
    <property type="entry name" value="Calcium-transporting ATPase, transmembrane domain"/>
    <property type="match status" value="1"/>
</dbReference>
<dbReference type="InterPro" id="IPR059000">
    <property type="entry name" value="ATPase_P-type_domA"/>
</dbReference>
<dbReference type="PRINTS" id="PR00120">
    <property type="entry name" value="HATPASE"/>
</dbReference>
<dbReference type="Proteomes" id="UP000006671">
    <property type="component" value="Unassembled WGS sequence"/>
</dbReference>
<dbReference type="InterPro" id="IPR006408">
    <property type="entry name" value="P-type_ATPase_IIB"/>
</dbReference>
<evidence type="ECO:0000256" key="9">
    <source>
        <dbReference type="SAM" id="Phobius"/>
    </source>
</evidence>
<protein>
    <submittedName>
        <fullName evidence="12">Predicted protein</fullName>
    </submittedName>
</protein>
<feature type="transmembrane region" description="Helical" evidence="9">
    <location>
        <begin position="843"/>
        <end position="860"/>
    </location>
</feature>
<evidence type="ECO:0000259" key="11">
    <source>
        <dbReference type="Pfam" id="PF00689"/>
    </source>
</evidence>
<keyword evidence="2" id="KW-0813">Transport</keyword>
<dbReference type="GO" id="GO:0005388">
    <property type="term" value="F:P-type calcium transporter activity"/>
    <property type="evidence" value="ECO:0007669"/>
    <property type="project" value="InterPro"/>
</dbReference>
<dbReference type="InterPro" id="IPR001757">
    <property type="entry name" value="P_typ_ATPase"/>
</dbReference>
<dbReference type="OMA" id="HMTINIV"/>
<evidence type="ECO:0000256" key="8">
    <source>
        <dbReference type="ARBA" id="ARBA00023136"/>
    </source>
</evidence>
<feature type="transmembrane region" description="Helical" evidence="9">
    <location>
        <begin position="765"/>
        <end position="783"/>
    </location>
</feature>
<feature type="domain" description="Cation-transporting P-type ATPase C-terminal" evidence="11">
    <location>
        <begin position="760"/>
        <end position="932"/>
    </location>
</feature>
<evidence type="ECO:0000256" key="1">
    <source>
        <dbReference type="ARBA" id="ARBA00004127"/>
    </source>
</evidence>
<keyword evidence="8 9" id="KW-0472">Membrane</keyword>
<evidence type="ECO:0000313" key="13">
    <source>
        <dbReference type="Proteomes" id="UP000006671"/>
    </source>
</evidence>
<feature type="transmembrane region" description="Helical" evidence="9">
    <location>
        <begin position="881"/>
        <end position="904"/>
    </location>
</feature>
<dbReference type="Pfam" id="PF00122">
    <property type="entry name" value="E1-E2_ATPase"/>
    <property type="match status" value="1"/>
</dbReference>
<dbReference type="GO" id="GO:0016887">
    <property type="term" value="F:ATP hydrolysis activity"/>
    <property type="evidence" value="ECO:0007669"/>
    <property type="project" value="InterPro"/>
</dbReference>
<gene>
    <name evidence="12" type="ORF">NAEGRDRAFT_31066</name>
</gene>
<feature type="transmembrane region" description="Helical" evidence="9">
    <location>
        <begin position="78"/>
        <end position="98"/>
    </location>
</feature>
<dbReference type="InParanoid" id="D2V545"/>
<keyword evidence="13" id="KW-1185">Reference proteome</keyword>
<dbReference type="Gene3D" id="2.70.150.10">
    <property type="entry name" value="Calcium-transporting ATPase, cytoplasmic transduction domain A"/>
    <property type="match status" value="1"/>
</dbReference>
<feature type="transmembrane region" description="Helical" evidence="9">
    <location>
        <begin position="810"/>
        <end position="831"/>
    </location>
</feature>
<feature type="transmembrane region" description="Helical" evidence="9">
    <location>
        <begin position="730"/>
        <end position="753"/>
    </location>
</feature>
<dbReference type="KEGG" id="ngr:NAEGRDRAFT_31066"/>
<dbReference type="Pfam" id="PF00689">
    <property type="entry name" value="Cation_ATPase_C"/>
    <property type="match status" value="1"/>
</dbReference>
<dbReference type="InterPro" id="IPR008250">
    <property type="entry name" value="ATPase_P-typ_transduc_dom_A_sf"/>
</dbReference>
<feature type="non-terminal residue" evidence="12">
    <location>
        <position position="1"/>
    </location>
</feature>
<keyword evidence="6 9" id="KW-1133">Transmembrane helix</keyword>
<dbReference type="OrthoDB" id="10252007at2759"/>
<evidence type="ECO:0000256" key="4">
    <source>
        <dbReference type="ARBA" id="ARBA00022723"/>
    </source>
</evidence>
<dbReference type="InterPro" id="IPR023299">
    <property type="entry name" value="ATPase_P-typ_cyto_dom_N"/>
</dbReference>
<evidence type="ECO:0000256" key="5">
    <source>
        <dbReference type="ARBA" id="ARBA00022842"/>
    </source>
</evidence>
<dbReference type="SUPFAM" id="SSF81653">
    <property type="entry name" value="Calcium ATPase, transduction domain A"/>
    <property type="match status" value="1"/>
</dbReference>
<dbReference type="SUPFAM" id="SSF56784">
    <property type="entry name" value="HAD-like"/>
    <property type="match status" value="1"/>
</dbReference>
<dbReference type="GO" id="GO:0005524">
    <property type="term" value="F:ATP binding"/>
    <property type="evidence" value="ECO:0007669"/>
    <property type="project" value="InterPro"/>
</dbReference>
<dbReference type="InterPro" id="IPR036412">
    <property type="entry name" value="HAD-like_sf"/>
</dbReference>
<keyword evidence="5" id="KW-0460">Magnesium</keyword>
<sequence length="968" mass="109465">EQLQEFNDNHDVYKLQNEYGGAHGLAQALGSNIKEGISNYEVQERGFHFGKHFSLQRVSPTRYNSWFRLFIITFKDSFMKTFLILAIISIILGVILPTEQKERRKGWIEGVSLLIGCLFVCVANSFIGWQKKRKWNEIHTLQDAQYRVKVTRDGKITSILMENLVVGDILHVEPGDFVTCSGIVVDSHNLICDESFFTANDTNSLKDKNLNPFIDPETFIVEGYGSILVTSVGVKQILLDALLNSKDEESSSPLETRLFSIANNIWKIAIGFSLSVFALLMVGWTIYKIGLIQNYQEEWIVTDLLTVLKMICLCFSVLFVCTPNGIYKIITTSMAYSSRKTIRDNILLSVNQNMDVSERLGYTSQVIIGKSALTQKSMEVVKAIIAGENIEIGTGDVQIDETLLQILSSALSVNSRADIRNDDNMQIEESIGDSLDCSLLIFLQQIGVDYAPIRNYYFENNKIVKMFTKKNGTMTTIVRNNGNYILFTKGCYESILENSSGELLKEGVVASFTDNRKEELRETMSKHIQEGYTIIAIAYREIEDTNILFENNLTIDDDCYSNLVLISFLIILNPLTTGIKESISQLRDAGIFVRLVTGESVSSAKRLATECGIMTEDGTCLEGPSFFNLNEDELIKTLPNLQVVARANNAHKYHLISELQKQGEFVTILSSSHKDVPSIRKADIGAVCGIKGSHWSKYYADLFITDDRLSSLVRAIAWGRALFYNIQKYLVFHMTINIVVMTLTAVTSITAYLLSPVQFPPFNPVQLLFVHIIMDIFAALSLASDPPHKETMKQDPIKPKSSIVRKNMKFHIVGQILYQLVVLMILHYSGIYICINNKDGDKLFVETMVFNTFIFCQIFNEINCRRIDNGMNLLKNIHHSLLFVAIFILNIAFQVFLVQLSLASLVPLTWYQWLVCVAIGFICVPFGYVLRFLSSRIITSNKLKKGMNKIFKRMVRSVPSRNHNLNIT</sequence>
<dbReference type="Gene3D" id="3.40.1110.10">
    <property type="entry name" value="Calcium-transporting ATPase, cytoplasmic domain N"/>
    <property type="match status" value="1"/>
</dbReference>
<dbReference type="SUPFAM" id="SSF81665">
    <property type="entry name" value="Calcium ATPase, transmembrane domain M"/>
    <property type="match status" value="1"/>
</dbReference>
<feature type="domain" description="P-type ATPase A" evidence="10">
    <location>
        <begin position="146"/>
        <end position="234"/>
    </location>
</feature>
<dbReference type="EMBL" id="GG738852">
    <property type="protein sequence ID" value="EFC48046.1"/>
    <property type="molecule type" value="Genomic_DNA"/>
</dbReference>
<accession>D2V545</accession>
<feature type="transmembrane region" description="Helical" evidence="9">
    <location>
        <begin position="265"/>
        <end position="287"/>
    </location>
</feature>
<feature type="transmembrane region" description="Helical" evidence="9">
    <location>
        <begin position="110"/>
        <end position="129"/>
    </location>
</feature>
<dbReference type="InterPro" id="IPR006068">
    <property type="entry name" value="ATPase_P-typ_cation-transptr_C"/>
</dbReference>
<dbReference type="GO" id="GO:0005886">
    <property type="term" value="C:plasma membrane"/>
    <property type="evidence" value="ECO:0007669"/>
    <property type="project" value="TreeGrafter"/>
</dbReference>
<evidence type="ECO:0000256" key="6">
    <source>
        <dbReference type="ARBA" id="ARBA00022989"/>
    </source>
</evidence>
<dbReference type="RefSeq" id="XP_002680790.1">
    <property type="nucleotide sequence ID" value="XM_002680744.1"/>
</dbReference>
<dbReference type="PANTHER" id="PTHR24093">
    <property type="entry name" value="CATION TRANSPORTING ATPASE"/>
    <property type="match status" value="1"/>
</dbReference>
<dbReference type="InterPro" id="IPR023298">
    <property type="entry name" value="ATPase_P-typ_TM_dom_sf"/>
</dbReference>
<dbReference type="eggNOG" id="KOG0204">
    <property type="taxonomic scope" value="Eukaryota"/>
</dbReference>
<dbReference type="Gene3D" id="3.40.50.1000">
    <property type="entry name" value="HAD superfamily/HAD-like"/>
    <property type="match status" value="1"/>
</dbReference>
<dbReference type="STRING" id="5762.D2V545"/>
<feature type="transmembrane region" description="Helical" evidence="9">
    <location>
        <begin position="307"/>
        <end position="330"/>
    </location>
</feature>
<dbReference type="PANTHER" id="PTHR24093:SF369">
    <property type="entry name" value="CALCIUM-TRANSPORTING ATPASE"/>
    <property type="match status" value="1"/>
</dbReference>
<comment type="subcellular location">
    <subcellularLocation>
        <location evidence="1">Endomembrane system</location>
        <topology evidence="1">Multi-pass membrane protein</topology>
    </subcellularLocation>
</comment>
<dbReference type="GO" id="GO:0046872">
    <property type="term" value="F:metal ion binding"/>
    <property type="evidence" value="ECO:0007669"/>
    <property type="project" value="UniProtKB-KW"/>
</dbReference>
<dbReference type="GeneID" id="8861448"/>
<dbReference type="Pfam" id="PF13246">
    <property type="entry name" value="Cation_ATPase"/>
    <property type="match status" value="1"/>
</dbReference>
<organism evidence="13">
    <name type="scientific">Naegleria gruberi</name>
    <name type="common">Amoeba</name>
    <dbReference type="NCBI Taxonomy" id="5762"/>
    <lineage>
        <taxon>Eukaryota</taxon>
        <taxon>Discoba</taxon>
        <taxon>Heterolobosea</taxon>
        <taxon>Tetramitia</taxon>
        <taxon>Eutetramitia</taxon>
        <taxon>Vahlkampfiidae</taxon>
        <taxon>Naegleria</taxon>
    </lineage>
</organism>
<evidence type="ECO:0000259" key="10">
    <source>
        <dbReference type="Pfam" id="PF00122"/>
    </source>
</evidence>
<dbReference type="SUPFAM" id="SSF81660">
    <property type="entry name" value="Metal cation-transporting ATPase, ATP-binding domain N"/>
    <property type="match status" value="1"/>
</dbReference>
<dbReference type="InterPro" id="IPR023214">
    <property type="entry name" value="HAD_sf"/>
</dbReference>
<reference evidence="12 13" key="1">
    <citation type="journal article" date="2010" name="Cell">
        <title>The genome of Naegleria gruberi illuminates early eukaryotic versatility.</title>
        <authorList>
            <person name="Fritz-Laylin L.K."/>
            <person name="Prochnik S.E."/>
            <person name="Ginger M.L."/>
            <person name="Dacks J.B."/>
            <person name="Carpenter M.L."/>
            <person name="Field M.C."/>
            <person name="Kuo A."/>
            <person name="Paredez A."/>
            <person name="Chapman J."/>
            <person name="Pham J."/>
            <person name="Shu S."/>
            <person name="Neupane R."/>
            <person name="Cipriano M."/>
            <person name="Mancuso J."/>
            <person name="Tu H."/>
            <person name="Salamov A."/>
            <person name="Lindquist E."/>
            <person name="Shapiro H."/>
            <person name="Lucas S."/>
            <person name="Grigoriev I.V."/>
            <person name="Cande W.Z."/>
            <person name="Fulton C."/>
            <person name="Rokhsar D.S."/>
            <person name="Dawson S.C."/>
        </authorList>
    </citation>
    <scope>NUCLEOTIDE SEQUENCE [LARGE SCALE GENOMIC DNA]</scope>
    <source>
        <strain evidence="12 13">NEG-M</strain>
    </source>
</reference>
<proteinExistence type="predicted"/>
<evidence type="ECO:0000313" key="12">
    <source>
        <dbReference type="EMBL" id="EFC48046.1"/>
    </source>
</evidence>
<evidence type="ECO:0000256" key="2">
    <source>
        <dbReference type="ARBA" id="ARBA00022448"/>
    </source>
</evidence>
<keyword evidence="3 9" id="KW-0812">Transmembrane</keyword>
<evidence type="ECO:0000256" key="3">
    <source>
        <dbReference type="ARBA" id="ARBA00022692"/>
    </source>
</evidence>
<dbReference type="NCBIfam" id="TIGR01517">
    <property type="entry name" value="ATPase-IIB_Ca"/>
    <property type="match status" value="1"/>
</dbReference>
<evidence type="ECO:0000256" key="7">
    <source>
        <dbReference type="ARBA" id="ARBA00023065"/>
    </source>
</evidence>
<name>D2V545_NAEGR</name>
<dbReference type="GO" id="GO:0012505">
    <property type="term" value="C:endomembrane system"/>
    <property type="evidence" value="ECO:0007669"/>
    <property type="project" value="UniProtKB-SubCell"/>
</dbReference>
<keyword evidence="4" id="KW-0479">Metal-binding</keyword>